<dbReference type="EMBL" id="CP058952">
    <property type="protein sequence ID" value="QLI80679.1"/>
    <property type="molecule type" value="Genomic_DNA"/>
</dbReference>
<evidence type="ECO:0000256" key="2">
    <source>
        <dbReference type="SAM" id="Phobius"/>
    </source>
</evidence>
<proteinExistence type="predicted"/>
<dbReference type="PROSITE" id="PS50887">
    <property type="entry name" value="GGDEF"/>
    <property type="match status" value="1"/>
</dbReference>
<keyword evidence="2" id="KW-0472">Membrane</keyword>
<dbReference type="InterPro" id="IPR035919">
    <property type="entry name" value="EAL_sf"/>
</dbReference>
<dbReference type="RefSeq" id="WP_180307818.1">
    <property type="nucleotide sequence ID" value="NZ_CP058952.1"/>
</dbReference>
<dbReference type="SUPFAM" id="SSF141868">
    <property type="entry name" value="EAL domain-like"/>
    <property type="match status" value="1"/>
</dbReference>
<dbReference type="NCBIfam" id="TIGR00254">
    <property type="entry name" value="GGDEF"/>
    <property type="match status" value="1"/>
</dbReference>
<evidence type="ECO:0000259" key="3">
    <source>
        <dbReference type="PROSITE" id="PS50883"/>
    </source>
</evidence>
<reference evidence="5 6" key="1">
    <citation type="journal article" date="2016" name="Int. J. Syst. Evol. Microbiol.">
        <title>Chitinibacter fontanus sp. nov., isolated from a spring.</title>
        <authorList>
            <person name="Sheu S.Y."/>
            <person name="Li Y.S."/>
            <person name="Young C.C."/>
            <person name="Chen W.M."/>
        </authorList>
    </citation>
    <scope>NUCLEOTIDE SEQUENCE [LARGE SCALE GENOMIC DNA]</scope>
    <source>
        <strain evidence="5 6">STM-7</strain>
    </source>
</reference>
<dbReference type="InterPro" id="IPR052155">
    <property type="entry name" value="Biofilm_reg_signaling"/>
</dbReference>
<feature type="transmembrane region" description="Helical" evidence="2">
    <location>
        <begin position="211"/>
        <end position="232"/>
    </location>
</feature>
<keyword evidence="6" id="KW-1185">Reference proteome</keyword>
<dbReference type="Proteomes" id="UP000510822">
    <property type="component" value="Chromosome"/>
</dbReference>
<feature type="coiled-coil region" evidence="1">
    <location>
        <begin position="251"/>
        <end position="292"/>
    </location>
</feature>
<feature type="transmembrane region" description="Helical" evidence="2">
    <location>
        <begin position="29"/>
        <end position="49"/>
    </location>
</feature>
<dbReference type="PANTHER" id="PTHR44757">
    <property type="entry name" value="DIGUANYLATE CYCLASE DGCP"/>
    <property type="match status" value="1"/>
</dbReference>
<dbReference type="Gene3D" id="3.30.70.270">
    <property type="match status" value="1"/>
</dbReference>
<feature type="domain" description="GGDEF" evidence="4">
    <location>
        <begin position="320"/>
        <end position="453"/>
    </location>
</feature>
<dbReference type="AlphaFoldDB" id="A0A7D5V8G3"/>
<dbReference type="InterPro" id="IPR029787">
    <property type="entry name" value="Nucleotide_cyclase"/>
</dbReference>
<dbReference type="PROSITE" id="PS50883">
    <property type="entry name" value="EAL"/>
    <property type="match status" value="1"/>
</dbReference>
<dbReference type="SMART" id="SM00267">
    <property type="entry name" value="GGDEF"/>
    <property type="match status" value="1"/>
</dbReference>
<keyword evidence="2" id="KW-1133">Transmembrane helix</keyword>
<dbReference type="Pfam" id="PF00563">
    <property type="entry name" value="EAL"/>
    <property type="match status" value="1"/>
</dbReference>
<protein>
    <submittedName>
        <fullName evidence="5">EAL domain-containing protein</fullName>
    </submittedName>
</protein>
<dbReference type="CDD" id="cd01948">
    <property type="entry name" value="EAL"/>
    <property type="match status" value="1"/>
</dbReference>
<dbReference type="KEGG" id="cfon:HZU75_03560"/>
<name>A0A7D5V8G3_9NEIS</name>
<evidence type="ECO:0000256" key="1">
    <source>
        <dbReference type="SAM" id="Coils"/>
    </source>
</evidence>
<keyword evidence="1" id="KW-0175">Coiled coil</keyword>
<feature type="domain" description="EAL" evidence="3">
    <location>
        <begin position="462"/>
        <end position="715"/>
    </location>
</feature>
<keyword evidence="2" id="KW-0812">Transmembrane</keyword>
<sequence length="725" mass="80563">MPNTYSDQNGDAKGCPVIESNKPFNLVRFFFILSLLMMLTATLGMAFYLRENTSSQLLRLEKARASSLVQVFENSLWARFKPLTELQPTGEQLRARVQAEHLHDAVVKLMRGTDVIKLKVYNLQGITVFSTDAKQIGEKEDDNDGFKSALANLAVSELAHKHSFDSFERVLVDRDVISTYVPVHGANETVEGVLEIYLDATPFVSESAAQLAWIALTVCLAMLTLFAAQLLVVRHAGKIIRKQANALAQANQELDQRVAARTSELEQANQQLEAEIIERRNAEQRLDDLAHHDPLTQLANRLLFTERLARLLAGMDSMSHKIALLFIDLDRFKDVNDTLGHFVGDQLLVAVTERLIRHVGPNDTLARLGGDEFVYIVSALSDQEHVNQRATELLSLFVQPFELQGNIIYLSASIGISYAPEDGHDVDTLVRNADIAMYQAKAAGRNRFQRYTRQMSAAAEERVLLERYLRHAIEFKELEVHFQAKVDSGSGQLVGAEALARWHSPALGMVAPIRFIPIAEESGLIVALGELILEQTCQQLQQWRTTGFDVPCVSVNVSVKQLELADFPHHLAALLHRYQLPASALELEITESVIMAVDNAIDTLNAIRALGVKLSIDDFGTGYSSLAYLKQLPVQVLKIDRAFVLGIGNGQDNEAIIRTIIGLATSLGLSTVAEGVELQEQIDFLYAEGCQTIQGYFYSKPLNPIAFQQQWRSLNPASPQTQAQI</sequence>
<dbReference type="InterPro" id="IPR043128">
    <property type="entry name" value="Rev_trsase/Diguanyl_cyclase"/>
</dbReference>
<gene>
    <name evidence="5" type="ORF">HZU75_03560</name>
</gene>
<organism evidence="5 6">
    <name type="scientific">Chitinibacter fontanus</name>
    <dbReference type="NCBI Taxonomy" id="1737446"/>
    <lineage>
        <taxon>Bacteria</taxon>
        <taxon>Pseudomonadati</taxon>
        <taxon>Pseudomonadota</taxon>
        <taxon>Betaproteobacteria</taxon>
        <taxon>Neisseriales</taxon>
        <taxon>Chitinibacteraceae</taxon>
        <taxon>Chitinibacter</taxon>
    </lineage>
</organism>
<dbReference type="Gene3D" id="3.20.20.450">
    <property type="entry name" value="EAL domain"/>
    <property type="match status" value="1"/>
</dbReference>
<dbReference type="SUPFAM" id="SSF55073">
    <property type="entry name" value="Nucleotide cyclase"/>
    <property type="match status" value="1"/>
</dbReference>
<evidence type="ECO:0000313" key="6">
    <source>
        <dbReference type="Proteomes" id="UP000510822"/>
    </source>
</evidence>
<evidence type="ECO:0000313" key="5">
    <source>
        <dbReference type="EMBL" id="QLI80679.1"/>
    </source>
</evidence>
<dbReference type="InterPro" id="IPR001633">
    <property type="entry name" value="EAL_dom"/>
</dbReference>
<dbReference type="PANTHER" id="PTHR44757:SF2">
    <property type="entry name" value="BIOFILM ARCHITECTURE MAINTENANCE PROTEIN MBAA"/>
    <property type="match status" value="1"/>
</dbReference>
<dbReference type="SMART" id="SM00052">
    <property type="entry name" value="EAL"/>
    <property type="match status" value="1"/>
</dbReference>
<dbReference type="InterPro" id="IPR000160">
    <property type="entry name" value="GGDEF_dom"/>
</dbReference>
<dbReference type="Pfam" id="PF00990">
    <property type="entry name" value="GGDEF"/>
    <property type="match status" value="1"/>
</dbReference>
<accession>A0A7D5V8G3</accession>
<dbReference type="CDD" id="cd01949">
    <property type="entry name" value="GGDEF"/>
    <property type="match status" value="1"/>
</dbReference>
<evidence type="ECO:0000259" key="4">
    <source>
        <dbReference type="PROSITE" id="PS50887"/>
    </source>
</evidence>